<dbReference type="GO" id="GO:0005509">
    <property type="term" value="F:calcium ion binding"/>
    <property type="evidence" value="ECO:0007669"/>
    <property type="project" value="InterPro"/>
</dbReference>
<sequence length="613" mass="60265">MPADHPAAKPATSPRQAWADETLVPADFQTGLYGAGGNDRLIGRDGRGCQLDGGAGDDTLIGADASWQALRDGIGHDHLIAGPCATVISLIVPCDGSATVEGGAADDRLQLDVRAGARYAASVAMGDGADALDIDLAAGARLDAALDGGAGDDRFSLAVAGTGSLRLTGGAGGDRYAWVPGHWTGDAAIALPVEITDFAADDRLSLDLPLQLAENAGWRGGNPFDAVTGVFSLHADGDATRLDFDADGRAGPGDWQTLAVFEGRAPADFSAANFDGFDPTGAPVAGRHVRVSDAGGVDLGGIAVFGVQAVGGAGDDSILCDRARDIDAGAGNDRVLVSLGAGDRAGVGGGAGDDSLIGGASDDRLDGGSGDDRLLGRAGADALAGGSGNDRLDGGAGNDSLDDGGGSDTLIGGEGDDVFSVATGGGERDVLRAGAGDDHIGFSAAGGRLVMSGGDGSDTWTPSGAALGQPAVITDFAAGAGGDRLDLMPLLDAAAPGYAGGNPFGGWLRLVARGDDTLLQLDVDGAAGPARWATQLVLRGVAPGALTADNFGAGLRPDGGPIAGGDGSVAGSPELRGGAGDDRLDGDADHPWLFGGAGDDLLVLDLAPGADGS</sequence>
<dbReference type="PANTHER" id="PTHR38340">
    <property type="entry name" value="S-LAYER PROTEIN"/>
    <property type="match status" value="1"/>
</dbReference>
<dbReference type="Gene3D" id="2.150.10.10">
    <property type="entry name" value="Serralysin-like metalloprotease, C-terminal"/>
    <property type="match status" value="3"/>
</dbReference>
<dbReference type="OrthoDB" id="9800417at2"/>
<feature type="region of interest" description="Disordered" evidence="3">
    <location>
        <begin position="386"/>
        <end position="418"/>
    </location>
</feature>
<dbReference type="InterPro" id="IPR050557">
    <property type="entry name" value="RTX_toxin/Mannuronan_C5-epim"/>
</dbReference>
<evidence type="ECO:0000313" key="4">
    <source>
        <dbReference type="Proteomes" id="UP000675920"/>
    </source>
</evidence>
<evidence type="ECO:0000256" key="3">
    <source>
        <dbReference type="SAM" id="MobiDB-lite"/>
    </source>
</evidence>
<name>A0A8B6X3Q4_9BURK</name>
<dbReference type="Pfam" id="PF00353">
    <property type="entry name" value="HemolysinCabind"/>
    <property type="match status" value="5"/>
</dbReference>
<comment type="subcellular location">
    <subcellularLocation>
        <location evidence="1">Secreted</location>
    </subcellularLocation>
</comment>
<feature type="region of interest" description="Disordered" evidence="3">
    <location>
        <begin position="557"/>
        <end position="591"/>
    </location>
</feature>
<dbReference type="InterPro" id="IPR019960">
    <property type="entry name" value="T1SS_VCA0849"/>
</dbReference>
<feature type="compositionally biased region" description="Basic and acidic residues" evidence="3">
    <location>
        <begin position="361"/>
        <end position="371"/>
    </location>
</feature>
<dbReference type="InterPro" id="IPR001343">
    <property type="entry name" value="Hemolysn_Ca-bd"/>
</dbReference>
<evidence type="ECO:0000313" key="5">
    <source>
        <dbReference type="RefSeq" id="WP_028311502.1"/>
    </source>
</evidence>
<feature type="compositionally biased region" description="Basic and acidic residues" evidence="3">
    <location>
        <begin position="579"/>
        <end position="590"/>
    </location>
</feature>
<feature type="region of interest" description="Disordered" evidence="3">
    <location>
        <begin position="350"/>
        <end position="371"/>
    </location>
</feature>
<reference evidence="5" key="4">
    <citation type="submission" date="2025-08" db="UniProtKB">
        <authorList>
            <consortium name="RefSeq"/>
        </authorList>
    </citation>
    <scope>IDENTIFICATION</scope>
</reference>
<dbReference type="InterPro" id="IPR011049">
    <property type="entry name" value="Serralysin-like_metalloprot_C"/>
</dbReference>
<evidence type="ECO:0000256" key="1">
    <source>
        <dbReference type="ARBA" id="ARBA00004613"/>
    </source>
</evidence>
<reference evidence="5" key="3">
    <citation type="journal article" date="2020" name="J. Mol. Biol.">
        <title>Continuous Assembly of beta-Roll Structures Is Implicated in the Type I-Dependent Secretion of Large Repeat-in-Toxins (RTX) Proteins.</title>
        <authorList>
            <person name="Motlova L."/>
            <person name="Klimova N."/>
            <person name="Fiser R."/>
            <person name="Sebo P."/>
            <person name="Bumba L."/>
        </authorList>
    </citation>
    <scope>NUCLEOTIDE SEQUENCE</scope>
</reference>
<dbReference type="PROSITE" id="PS00330">
    <property type="entry name" value="HEMOLYSIN_CALCIUM"/>
    <property type="match status" value="2"/>
</dbReference>
<reference evidence="5" key="2">
    <citation type="journal article" date="2016" name="Mol. Cell">
        <title>Calcium-Driven Folding of RTX Domain beta-Rolls Ratchets Translocation of RTX Proteins through Type I Secretion Ducts.</title>
        <authorList>
            <person name="Bumba L."/>
            <person name="Masin J."/>
            <person name="Macek P."/>
            <person name="Wald T."/>
            <person name="Motlova L."/>
            <person name="Bibova I."/>
            <person name="Klimova N."/>
            <person name="Bednarova L."/>
            <person name="Veverka V."/>
            <person name="Kachala M."/>
            <person name="Svergun D.I."/>
            <person name="Barinka C."/>
            <person name="Sebo P."/>
        </authorList>
    </citation>
    <scope>NUCLEOTIDE SEQUENCE</scope>
</reference>
<evidence type="ECO:0000256" key="2">
    <source>
        <dbReference type="ARBA" id="ARBA00022525"/>
    </source>
</evidence>
<organism evidence="4 5">
    <name type="scientific">Derxia gummosa DSM 723</name>
    <dbReference type="NCBI Taxonomy" id="1121388"/>
    <lineage>
        <taxon>Bacteria</taxon>
        <taxon>Pseudomonadati</taxon>
        <taxon>Pseudomonadota</taxon>
        <taxon>Betaproteobacteria</taxon>
        <taxon>Burkholderiales</taxon>
        <taxon>Alcaligenaceae</taxon>
        <taxon>Derxia</taxon>
    </lineage>
</organism>
<dbReference type="AlphaFoldDB" id="A0A8B6X3Q4"/>
<dbReference type="Proteomes" id="UP000675920">
    <property type="component" value="Unplaced"/>
</dbReference>
<dbReference type="SUPFAM" id="SSF51120">
    <property type="entry name" value="beta-Roll"/>
    <property type="match status" value="3"/>
</dbReference>
<keyword evidence="2" id="KW-0964">Secreted</keyword>
<dbReference type="Gene3D" id="2.160.20.160">
    <property type="match status" value="1"/>
</dbReference>
<dbReference type="InterPro" id="IPR018511">
    <property type="entry name" value="Hemolysin-typ_Ca-bd_CS"/>
</dbReference>
<dbReference type="RefSeq" id="WP_028311502.1">
    <property type="nucleotide sequence ID" value="NZ_AXWS01000013.1"/>
</dbReference>
<accession>A0A8B6X3Q4</accession>
<proteinExistence type="predicted"/>
<protein>
    <submittedName>
        <fullName evidence="5">Calcium-binding protein</fullName>
    </submittedName>
</protein>
<reference evidence="5" key="1">
    <citation type="journal article" date="1992" name="FEMS Microbiol. Rev.">
        <title>Structural and functional relationships among the RTX toxin determinants of gram-negative bacteria.</title>
        <authorList>
            <person name="Coote J.G."/>
        </authorList>
    </citation>
    <scope>NUCLEOTIDE SEQUENCE</scope>
</reference>
<dbReference type="PANTHER" id="PTHR38340:SF1">
    <property type="entry name" value="S-LAYER PROTEIN"/>
    <property type="match status" value="1"/>
</dbReference>
<dbReference type="NCBIfam" id="TIGR03661">
    <property type="entry name" value="T1SS_VCA0849"/>
    <property type="match status" value="1"/>
</dbReference>
<dbReference type="PRINTS" id="PR00313">
    <property type="entry name" value="CABNDNGRPT"/>
</dbReference>
<dbReference type="GO" id="GO:0005576">
    <property type="term" value="C:extracellular region"/>
    <property type="evidence" value="ECO:0007669"/>
    <property type="project" value="UniProtKB-SubCell"/>
</dbReference>
<keyword evidence="4" id="KW-1185">Reference proteome</keyword>